<accession>A0A380PUQ6</accession>
<gene>
    <name evidence="1" type="ORF">NCTC11470_02386</name>
</gene>
<organism evidence="1 2">
    <name type="scientific">Yersinia frederiksenii</name>
    <dbReference type="NCBI Taxonomy" id="29484"/>
    <lineage>
        <taxon>Bacteria</taxon>
        <taxon>Pseudomonadati</taxon>
        <taxon>Pseudomonadota</taxon>
        <taxon>Gammaproteobacteria</taxon>
        <taxon>Enterobacterales</taxon>
        <taxon>Yersiniaceae</taxon>
        <taxon>Yersinia</taxon>
    </lineage>
</organism>
<evidence type="ECO:0008006" key="3">
    <source>
        <dbReference type="Google" id="ProtNLM"/>
    </source>
</evidence>
<dbReference type="RefSeq" id="WP_115155735.1">
    <property type="nucleotide sequence ID" value="NZ_UHJA01000001.1"/>
</dbReference>
<protein>
    <recommendedName>
        <fullName evidence="3">Phage protein</fullName>
    </recommendedName>
</protein>
<sequence>MAIENSTSGLYLHVDFDKDTEITFNKARVRRAFVSVGQNVLRESRRLVARRAISKAGEVPGYRTGRLSKSIGYRVPTATANRPGFLVRIAPNQKGGKGSRPIEGPFHPAFLFYGVKRGARRNKNHRRGGAGGDGWKIKPRKNFMEQALFNRQAWIQRVLFEALQSSVRPVKK</sequence>
<dbReference type="AlphaFoldDB" id="A0A380PUQ6"/>
<dbReference type="EMBL" id="UHJA01000001">
    <property type="protein sequence ID" value="SUP77320.1"/>
    <property type="molecule type" value="Genomic_DNA"/>
</dbReference>
<dbReference type="Proteomes" id="UP000254835">
    <property type="component" value="Unassembled WGS sequence"/>
</dbReference>
<proteinExistence type="predicted"/>
<dbReference type="OrthoDB" id="6876814at2"/>
<evidence type="ECO:0000313" key="1">
    <source>
        <dbReference type="EMBL" id="SUP77320.1"/>
    </source>
</evidence>
<name>A0A380PUQ6_YERFR</name>
<evidence type="ECO:0000313" key="2">
    <source>
        <dbReference type="Proteomes" id="UP000254835"/>
    </source>
</evidence>
<reference evidence="1 2" key="1">
    <citation type="submission" date="2018-06" db="EMBL/GenBank/DDBJ databases">
        <authorList>
            <consortium name="Pathogen Informatics"/>
            <person name="Doyle S."/>
        </authorList>
    </citation>
    <scope>NUCLEOTIDE SEQUENCE [LARGE SCALE GENOMIC DNA]</scope>
    <source>
        <strain evidence="1 2">NCTC11470</strain>
    </source>
</reference>